<evidence type="ECO:0000313" key="2">
    <source>
        <dbReference type="EMBL" id="GAC17271.1"/>
    </source>
</evidence>
<dbReference type="AlphaFoldDB" id="K6Y052"/>
<dbReference type="RefSeq" id="WP_007615967.1">
    <property type="nucleotide sequence ID" value="NZ_BAEO01000006.1"/>
</dbReference>
<dbReference type="InterPro" id="IPR007296">
    <property type="entry name" value="DUF403"/>
</dbReference>
<organism evidence="2 3">
    <name type="scientific">Paraglaciecola arctica BSs20135</name>
    <dbReference type="NCBI Taxonomy" id="493475"/>
    <lineage>
        <taxon>Bacteria</taxon>
        <taxon>Pseudomonadati</taxon>
        <taxon>Pseudomonadota</taxon>
        <taxon>Gammaproteobacteria</taxon>
        <taxon>Alteromonadales</taxon>
        <taxon>Alteromonadaceae</taxon>
        <taxon>Paraglaciecola</taxon>
    </lineage>
</organism>
<accession>K6Y052</accession>
<dbReference type="InterPro" id="IPR051680">
    <property type="entry name" value="ATP-dep_Glu-Cys_Ligase-2"/>
</dbReference>
<reference evidence="2 3" key="1">
    <citation type="journal article" date="2017" name="Antonie Van Leeuwenhoek">
        <title>Rhizobium rhizosphaerae sp. nov., a novel species isolated from rice rhizosphere.</title>
        <authorList>
            <person name="Zhao J.J."/>
            <person name="Zhang J."/>
            <person name="Zhang R.J."/>
            <person name="Zhang C.W."/>
            <person name="Yin H.Q."/>
            <person name="Zhang X.X."/>
        </authorList>
    </citation>
    <scope>NUCLEOTIDE SEQUENCE [LARGE SCALE GENOMIC DNA]</scope>
    <source>
        <strain evidence="2 3">BSs20135</strain>
    </source>
</reference>
<dbReference type="PANTHER" id="PTHR34595">
    <property type="entry name" value="BLR5612 PROTEIN"/>
    <property type="match status" value="1"/>
</dbReference>
<name>K6Y052_9ALTE</name>
<dbReference type="PANTHER" id="PTHR34595:SF7">
    <property type="entry name" value="SLL1039 PROTEIN"/>
    <property type="match status" value="1"/>
</dbReference>
<keyword evidence="3" id="KW-1185">Reference proteome</keyword>
<dbReference type="STRING" id="493475.GARC_0289"/>
<evidence type="ECO:0000259" key="1">
    <source>
        <dbReference type="Pfam" id="PF04168"/>
    </source>
</evidence>
<dbReference type="eggNOG" id="COG2307">
    <property type="taxonomic scope" value="Bacteria"/>
</dbReference>
<dbReference type="EMBL" id="BAEO01000006">
    <property type="protein sequence ID" value="GAC17271.1"/>
    <property type="molecule type" value="Genomic_DNA"/>
</dbReference>
<comment type="caution">
    <text evidence="2">The sequence shown here is derived from an EMBL/GenBank/DDBJ whole genome shotgun (WGS) entry which is preliminary data.</text>
</comment>
<dbReference type="Proteomes" id="UP000006327">
    <property type="component" value="Unassembled WGS sequence"/>
</dbReference>
<proteinExistence type="predicted"/>
<evidence type="ECO:0000313" key="3">
    <source>
        <dbReference type="Proteomes" id="UP000006327"/>
    </source>
</evidence>
<dbReference type="Pfam" id="PF04168">
    <property type="entry name" value="Alpha-E"/>
    <property type="match status" value="1"/>
</dbReference>
<feature type="domain" description="DUF403" evidence="1">
    <location>
        <begin position="1"/>
        <end position="306"/>
    </location>
</feature>
<protein>
    <recommendedName>
        <fullName evidence="1">DUF403 domain-containing protein</fullName>
    </recommendedName>
</protein>
<sequence>MLSRVANNLYWLARYLERAENTARLINVNSHLLLDLPSKVKLGWEPIVDILSFRDKFYETYKDVDEKSVINFMVVDKNNPGAILTSLKSARENARTIKEIIPREAWEQINALYLFVTENQKDAFTRRSRYAYLNKIILANQTITGLLAGTMSHDEAYAFVRLGRNLERADMSTRIIDVRSATLLSEIDSELPAFSNIQWMGVLKSMTAYQMYRREVRVRINREDVLTFLLTNPRFPRSLVHAIEQIERAVTELPNSKDTVEKTSRVKNYLLNANPATLKQEKLHEFIDDMQLGLIEIDKQIEDSYF</sequence>
<dbReference type="OrthoDB" id="9803532at2"/>
<gene>
    <name evidence="2" type="ORF">GARC_0289</name>
</gene>